<accession>A0A7X8C2K4</accession>
<dbReference type="AlphaFoldDB" id="A0A7X8C2K4"/>
<dbReference type="InterPro" id="IPR049458">
    <property type="entry name" value="EpsG-like"/>
</dbReference>
<evidence type="ECO:0000313" key="2">
    <source>
        <dbReference type="EMBL" id="NLJ17770.1"/>
    </source>
</evidence>
<keyword evidence="1" id="KW-0472">Membrane</keyword>
<evidence type="ECO:0000313" key="3">
    <source>
        <dbReference type="Proteomes" id="UP000541058"/>
    </source>
</evidence>
<evidence type="ECO:0000256" key="1">
    <source>
        <dbReference type="SAM" id="Phobius"/>
    </source>
</evidence>
<feature type="transmembrane region" description="Helical" evidence="1">
    <location>
        <begin position="269"/>
        <end position="290"/>
    </location>
</feature>
<feature type="transmembrane region" description="Helical" evidence="1">
    <location>
        <begin position="91"/>
        <end position="114"/>
    </location>
</feature>
<proteinExistence type="predicted"/>
<dbReference type="EMBL" id="JAAYSM010000090">
    <property type="protein sequence ID" value="NLJ17770.1"/>
    <property type="molecule type" value="Genomic_DNA"/>
</dbReference>
<comment type="caution">
    <text evidence="2">The sequence shown here is derived from an EMBL/GenBank/DDBJ whole genome shotgun (WGS) entry which is preliminary data.</text>
</comment>
<feature type="transmembrane region" description="Helical" evidence="1">
    <location>
        <begin position="203"/>
        <end position="226"/>
    </location>
</feature>
<feature type="transmembrane region" description="Helical" evidence="1">
    <location>
        <begin position="169"/>
        <end position="191"/>
    </location>
</feature>
<organism evidence="2 3">
    <name type="scientific">Globicatella sulfidifaciens</name>
    <dbReference type="NCBI Taxonomy" id="136093"/>
    <lineage>
        <taxon>Bacteria</taxon>
        <taxon>Bacillati</taxon>
        <taxon>Bacillota</taxon>
        <taxon>Bacilli</taxon>
        <taxon>Lactobacillales</taxon>
        <taxon>Aerococcaceae</taxon>
        <taxon>Globicatella</taxon>
    </lineage>
</organism>
<gene>
    <name evidence="2" type="ORF">GX355_02810</name>
</gene>
<feature type="transmembrane region" description="Helical" evidence="1">
    <location>
        <begin position="238"/>
        <end position="257"/>
    </location>
</feature>
<protein>
    <submittedName>
        <fullName evidence="2">EpsG family protein</fullName>
    </submittedName>
</protein>
<name>A0A7X8C2K4_9LACT</name>
<keyword evidence="1" id="KW-0812">Transmembrane</keyword>
<feature type="transmembrane region" description="Helical" evidence="1">
    <location>
        <begin position="126"/>
        <end position="149"/>
    </location>
</feature>
<feature type="transmembrane region" description="Helical" evidence="1">
    <location>
        <begin position="36"/>
        <end position="53"/>
    </location>
</feature>
<feature type="transmembrane region" description="Helical" evidence="1">
    <location>
        <begin position="296"/>
        <end position="312"/>
    </location>
</feature>
<sequence length="363" mass="43284">MTFYMTMANVFLCLAIVKSYIPNIKYKSFRGKIKSISIIWAVILLALIVILGFRDIFTVDSYVYRSAFNYINSSNEIVRTFEFSYDWLNRFVYLLGGNVHNVFFIASLLSIVFLAKGLKDVEYNRYLFIVFYLLTFQYFDLFNIVRQGISMSIFFYASKYIYMRKWKNYMLLTAVAISFHYSALIMLPVYFIGNRRISFTKMIFSVGAFYFLTMILNQTDILPVIFKGLWRENYSGEFELAFITIAEIIIAFVVLFFKDKLCKNEKDNLYLNLTWLFILFRVGATELFIIHRFSKYFINFYIISLLMFSGILRNRNIKIIIQMGVLFFYQLWFYFYMSNYESFHPYSIVPISKMIEFLGSTFK</sequence>
<feature type="transmembrane region" description="Helical" evidence="1">
    <location>
        <begin position="6"/>
        <end position="24"/>
    </location>
</feature>
<dbReference type="RefSeq" id="WP_346765687.1">
    <property type="nucleotide sequence ID" value="NZ_JAAYSM010000090.1"/>
</dbReference>
<keyword evidence="1" id="KW-1133">Transmembrane helix</keyword>
<reference evidence="2 3" key="1">
    <citation type="journal article" date="2020" name="Biotechnol. Biofuels">
        <title>New insights from the biogas microbiome by comprehensive genome-resolved metagenomics of nearly 1600 species originating from multiple anaerobic digesters.</title>
        <authorList>
            <person name="Campanaro S."/>
            <person name="Treu L."/>
            <person name="Rodriguez-R L.M."/>
            <person name="Kovalovszki A."/>
            <person name="Ziels R.M."/>
            <person name="Maus I."/>
            <person name="Zhu X."/>
            <person name="Kougias P.G."/>
            <person name="Basile A."/>
            <person name="Luo G."/>
            <person name="Schluter A."/>
            <person name="Konstantinidis K.T."/>
            <person name="Angelidaki I."/>
        </authorList>
    </citation>
    <scope>NUCLEOTIDE SEQUENCE [LARGE SCALE GENOMIC DNA]</scope>
    <source>
        <strain evidence="2">AS23ysBPME_34</strain>
    </source>
</reference>
<dbReference type="Proteomes" id="UP000541058">
    <property type="component" value="Unassembled WGS sequence"/>
</dbReference>
<dbReference type="Pfam" id="PF14897">
    <property type="entry name" value="EpsG"/>
    <property type="match status" value="1"/>
</dbReference>
<feature type="transmembrane region" description="Helical" evidence="1">
    <location>
        <begin position="319"/>
        <end position="337"/>
    </location>
</feature>